<dbReference type="AlphaFoldDB" id="A0A0F8WQP7"/>
<reference evidence="1" key="1">
    <citation type="journal article" date="2015" name="Nature">
        <title>Complex archaea that bridge the gap between prokaryotes and eukaryotes.</title>
        <authorList>
            <person name="Spang A."/>
            <person name="Saw J.H."/>
            <person name="Jorgensen S.L."/>
            <person name="Zaremba-Niedzwiedzka K."/>
            <person name="Martijn J."/>
            <person name="Lind A.E."/>
            <person name="van Eijk R."/>
            <person name="Schleper C."/>
            <person name="Guy L."/>
            <person name="Ettema T.J."/>
        </authorList>
    </citation>
    <scope>NUCLEOTIDE SEQUENCE</scope>
</reference>
<organism evidence="1">
    <name type="scientific">marine sediment metagenome</name>
    <dbReference type="NCBI Taxonomy" id="412755"/>
    <lineage>
        <taxon>unclassified sequences</taxon>
        <taxon>metagenomes</taxon>
        <taxon>ecological metagenomes</taxon>
    </lineage>
</organism>
<accession>A0A0F8WQP7</accession>
<dbReference type="EMBL" id="LAZR01067901">
    <property type="protein sequence ID" value="KKK50670.1"/>
    <property type="molecule type" value="Genomic_DNA"/>
</dbReference>
<protein>
    <submittedName>
        <fullName evidence="1">Uncharacterized protein</fullName>
    </submittedName>
</protein>
<comment type="caution">
    <text evidence="1">The sequence shown here is derived from an EMBL/GenBank/DDBJ whole genome shotgun (WGS) entry which is preliminary data.</text>
</comment>
<feature type="non-terminal residue" evidence="1">
    <location>
        <position position="99"/>
    </location>
</feature>
<sequence length="99" mass="11919">MTEYRHTRDPDPAWQTDLERLAPRSDRNNWLKIHWFAGWDYEPIQRWRIFEMVPSPERFDGLEEIVNDLKGMSPRDPDNGMWVTEGFKVLDEEPDTVSR</sequence>
<gene>
    <name evidence="1" type="ORF">LCGC14_3122720</name>
</gene>
<evidence type="ECO:0000313" key="1">
    <source>
        <dbReference type="EMBL" id="KKK50670.1"/>
    </source>
</evidence>
<proteinExistence type="predicted"/>
<name>A0A0F8WQP7_9ZZZZ</name>